<gene>
    <name evidence="1" type="ORF">HannXRQ_Chr12g0361811</name>
</gene>
<organism evidence="1 2">
    <name type="scientific">Helianthus annuus</name>
    <name type="common">Common sunflower</name>
    <dbReference type="NCBI Taxonomy" id="4232"/>
    <lineage>
        <taxon>Eukaryota</taxon>
        <taxon>Viridiplantae</taxon>
        <taxon>Streptophyta</taxon>
        <taxon>Embryophyta</taxon>
        <taxon>Tracheophyta</taxon>
        <taxon>Spermatophyta</taxon>
        <taxon>Magnoliopsida</taxon>
        <taxon>eudicotyledons</taxon>
        <taxon>Gunneridae</taxon>
        <taxon>Pentapetalae</taxon>
        <taxon>asterids</taxon>
        <taxon>campanulids</taxon>
        <taxon>Asterales</taxon>
        <taxon>Asteraceae</taxon>
        <taxon>Asteroideae</taxon>
        <taxon>Heliantheae alliance</taxon>
        <taxon>Heliantheae</taxon>
        <taxon>Helianthus</taxon>
    </lineage>
</organism>
<evidence type="ECO:0000313" key="2">
    <source>
        <dbReference type="Proteomes" id="UP000215914"/>
    </source>
</evidence>
<dbReference type="EMBL" id="CM007901">
    <property type="protein sequence ID" value="OTG04397.1"/>
    <property type="molecule type" value="Genomic_DNA"/>
</dbReference>
<protein>
    <submittedName>
        <fullName evidence="1">Uncharacterized protein</fullName>
    </submittedName>
</protein>
<dbReference type="AlphaFoldDB" id="A0A251SZU6"/>
<name>A0A251SZU6_HELAN</name>
<dbReference type="Proteomes" id="UP000215914">
    <property type="component" value="Chromosome 12"/>
</dbReference>
<evidence type="ECO:0000313" key="1">
    <source>
        <dbReference type="EMBL" id="OTG04397.1"/>
    </source>
</evidence>
<sequence length="58" mass="6524">MKLKKRRDKETKCQYLAKMILFETERTPLKLRVCTCVNSMVAAADHGGCGGGGDRIYM</sequence>
<keyword evidence="2" id="KW-1185">Reference proteome</keyword>
<dbReference type="InParanoid" id="A0A251SZU6"/>
<accession>A0A251SZU6</accession>
<reference evidence="2" key="1">
    <citation type="journal article" date="2017" name="Nature">
        <title>The sunflower genome provides insights into oil metabolism, flowering and Asterid evolution.</title>
        <authorList>
            <person name="Badouin H."/>
            <person name="Gouzy J."/>
            <person name="Grassa C.J."/>
            <person name="Murat F."/>
            <person name="Staton S.E."/>
            <person name="Cottret L."/>
            <person name="Lelandais-Briere C."/>
            <person name="Owens G.L."/>
            <person name="Carrere S."/>
            <person name="Mayjonade B."/>
            <person name="Legrand L."/>
            <person name="Gill N."/>
            <person name="Kane N.C."/>
            <person name="Bowers J.E."/>
            <person name="Hubner S."/>
            <person name="Bellec A."/>
            <person name="Berard A."/>
            <person name="Berges H."/>
            <person name="Blanchet N."/>
            <person name="Boniface M.C."/>
            <person name="Brunel D."/>
            <person name="Catrice O."/>
            <person name="Chaidir N."/>
            <person name="Claudel C."/>
            <person name="Donnadieu C."/>
            <person name="Faraut T."/>
            <person name="Fievet G."/>
            <person name="Helmstetter N."/>
            <person name="King M."/>
            <person name="Knapp S.J."/>
            <person name="Lai Z."/>
            <person name="Le Paslier M.C."/>
            <person name="Lippi Y."/>
            <person name="Lorenzon L."/>
            <person name="Mandel J.R."/>
            <person name="Marage G."/>
            <person name="Marchand G."/>
            <person name="Marquand E."/>
            <person name="Bret-Mestries E."/>
            <person name="Morien E."/>
            <person name="Nambeesan S."/>
            <person name="Nguyen T."/>
            <person name="Pegot-Espagnet P."/>
            <person name="Pouilly N."/>
            <person name="Raftis F."/>
            <person name="Sallet E."/>
            <person name="Schiex T."/>
            <person name="Thomas J."/>
            <person name="Vandecasteele C."/>
            <person name="Vares D."/>
            <person name="Vear F."/>
            <person name="Vautrin S."/>
            <person name="Crespi M."/>
            <person name="Mangin B."/>
            <person name="Burke J.M."/>
            <person name="Salse J."/>
            <person name="Munos S."/>
            <person name="Vincourt P."/>
            <person name="Rieseberg L.H."/>
            <person name="Langlade N.B."/>
        </authorList>
    </citation>
    <scope>NUCLEOTIDE SEQUENCE [LARGE SCALE GENOMIC DNA]</scope>
    <source>
        <strain evidence="2">cv. SF193</strain>
    </source>
</reference>
<proteinExistence type="predicted"/>